<name>A0ABV1J3R8_9FIRM</name>
<dbReference type="EMBL" id="JBBNPP010000029">
    <property type="protein sequence ID" value="MEQ3347567.1"/>
    <property type="molecule type" value="Genomic_DNA"/>
</dbReference>
<accession>A0ABV1J3R8</accession>
<evidence type="ECO:0000313" key="1">
    <source>
        <dbReference type="EMBL" id="MEQ3347567.1"/>
    </source>
</evidence>
<comment type="caution">
    <text evidence="1">The sequence shown here is derived from an EMBL/GenBank/DDBJ whole genome shotgun (WGS) entry which is preliminary data.</text>
</comment>
<sequence>MNKKNNIDRVHDDVFNSIKTLMDKARNEVAREVNHQEMKTKKS</sequence>
<reference evidence="1 2" key="1">
    <citation type="submission" date="2024-04" db="EMBL/GenBank/DDBJ databases">
        <title>Human intestinal bacterial collection.</title>
        <authorList>
            <person name="Pauvert C."/>
            <person name="Hitch T.C.A."/>
            <person name="Clavel T."/>
        </authorList>
    </citation>
    <scope>NUCLEOTIDE SEQUENCE [LARGE SCALE GENOMIC DNA]</scope>
    <source>
        <strain evidence="1 2">CLA-SR-H019</strain>
    </source>
</reference>
<protein>
    <submittedName>
        <fullName evidence="1">Uncharacterized protein</fullName>
    </submittedName>
</protein>
<dbReference type="Proteomes" id="UP001491691">
    <property type="component" value="Unassembled WGS sequence"/>
</dbReference>
<gene>
    <name evidence="1" type="ORF">AAA073_09000</name>
</gene>
<organism evidence="1 2">
    <name type="scientific">Peptoniphilus senegalensis</name>
    <dbReference type="NCBI Taxonomy" id="1465757"/>
    <lineage>
        <taxon>Bacteria</taxon>
        <taxon>Bacillati</taxon>
        <taxon>Bacillota</taxon>
        <taxon>Tissierellia</taxon>
        <taxon>Tissierellales</taxon>
        <taxon>Peptoniphilaceae</taxon>
        <taxon>Peptoniphilus</taxon>
    </lineage>
</organism>
<proteinExistence type="predicted"/>
<evidence type="ECO:0000313" key="2">
    <source>
        <dbReference type="Proteomes" id="UP001491691"/>
    </source>
</evidence>
<dbReference type="RefSeq" id="WP_023055007.1">
    <property type="nucleotide sequence ID" value="NZ_JBBNPP010000029.1"/>
</dbReference>
<keyword evidence="2" id="KW-1185">Reference proteome</keyword>